<dbReference type="STRING" id="247279.NIES1031_05285"/>
<proteinExistence type="predicted"/>
<dbReference type="AlphaFoldDB" id="A0A1U7HWN8"/>
<comment type="caution">
    <text evidence="1">The sequence shown here is derived from an EMBL/GenBank/DDBJ whole genome shotgun (WGS) entry which is preliminary data.</text>
</comment>
<evidence type="ECO:0000313" key="2">
    <source>
        <dbReference type="Proteomes" id="UP000185984"/>
    </source>
</evidence>
<evidence type="ECO:0000313" key="1">
    <source>
        <dbReference type="EMBL" id="OKH27996.1"/>
    </source>
</evidence>
<gene>
    <name evidence="1" type="ORF">NIES1031_05285</name>
</gene>
<protein>
    <recommendedName>
        <fullName evidence="3">DUF1830 domain-containing protein</fullName>
    </recommendedName>
</protein>
<accession>A0A1U7HWN8</accession>
<dbReference type="Proteomes" id="UP000185984">
    <property type="component" value="Unassembled WGS sequence"/>
</dbReference>
<keyword evidence="2" id="KW-1185">Reference proteome</keyword>
<dbReference type="InterPro" id="IPR014964">
    <property type="entry name" value="DUF1830"/>
</dbReference>
<name>A0A1U7HWN8_9CHRO</name>
<organism evidence="1 2">
    <name type="scientific">Chroogloeocystis siderophila 5.2 s.c.1</name>
    <dbReference type="NCBI Taxonomy" id="247279"/>
    <lineage>
        <taxon>Bacteria</taxon>
        <taxon>Bacillati</taxon>
        <taxon>Cyanobacteriota</taxon>
        <taxon>Cyanophyceae</taxon>
        <taxon>Oscillatoriophycideae</taxon>
        <taxon>Chroococcales</taxon>
        <taxon>Chroococcaceae</taxon>
        <taxon>Chroogloeocystis</taxon>
    </lineage>
</organism>
<reference evidence="1 2" key="1">
    <citation type="submission" date="2016-11" db="EMBL/GenBank/DDBJ databases">
        <title>Draft Genome Sequences of Nine Cyanobacterial Strains from Diverse Habitats.</title>
        <authorList>
            <person name="Zhu T."/>
            <person name="Hou S."/>
            <person name="Lu X."/>
            <person name="Hess W.R."/>
        </authorList>
    </citation>
    <scope>NUCLEOTIDE SEQUENCE [LARGE SCALE GENOMIC DNA]</scope>
    <source>
        <strain evidence="1 2">5.2 s.c.1</strain>
    </source>
</reference>
<dbReference type="RefSeq" id="WP_073548457.1">
    <property type="nucleotide sequence ID" value="NZ_CAWMVK010000034.1"/>
</dbReference>
<sequence>MIQIASTTERDRQILCCYVNRTSLLQITRISNIPNWYFERTVFPGQTLLFTAPPEAELEVHTSQLVNATLFDKILCSILQVHEGSGEII</sequence>
<evidence type="ECO:0008006" key="3">
    <source>
        <dbReference type="Google" id="ProtNLM"/>
    </source>
</evidence>
<dbReference type="Pfam" id="PF08865">
    <property type="entry name" value="DUF1830"/>
    <property type="match status" value="1"/>
</dbReference>
<dbReference type="OrthoDB" id="460810at2"/>
<dbReference type="EMBL" id="MRCC01000004">
    <property type="protein sequence ID" value="OKH27996.1"/>
    <property type="molecule type" value="Genomic_DNA"/>
</dbReference>